<dbReference type="Proteomes" id="UP000291301">
    <property type="component" value="Unassembled WGS sequence"/>
</dbReference>
<dbReference type="AlphaFoldDB" id="A0A4R0PH42"/>
<keyword evidence="1" id="KW-0472">Membrane</keyword>
<evidence type="ECO:0000313" key="3">
    <source>
        <dbReference type="Proteomes" id="UP000291301"/>
    </source>
</evidence>
<comment type="caution">
    <text evidence="2">The sequence shown here is derived from an EMBL/GenBank/DDBJ whole genome shotgun (WGS) entry which is preliminary data.</text>
</comment>
<keyword evidence="1" id="KW-0812">Transmembrane</keyword>
<protein>
    <submittedName>
        <fullName evidence="2">Uncharacterized protein</fullName>
    </submittedName>
</protein>
<keyword evidence="3" id="KW-1185">Reference proteome</keyword>
<dbReference type="RefSeq" id="WP_131566169.1">
    <property type="nucleotide sequence ID" value="NZ_JAINFK010000003.1"/>
</dbReference>
<sequence>MTPFRKGLLAAMAAAILLIVGAMAVTSLGDYLNEGLGLRTAAMLSFGLTVAVLVVLLIAAGDGLIGEIQFVLPAFFLFFCFNFLLIAWVF</sequence>
<name>A0A4R0PH42_9HYPH</name>
<accession>A0A4R0PH42</accession>
<feature type="transmembrane region" description="Helical" evidence="1">
    <location>
        <begin position="70"/>
        <end position="89"/>
    </location>
</feature>
<gene>
    <name evidence="2" type="ORF">E0D97_05040</name>
</gene>
<evidence type="ECO:0000313" key="2">
    <source>
        <dbReference type="EMBL" id="TCD14924.1"/>
    </source>
</evidence>
<reference evidence="2 3" key="1">
    <citation type="journal article" date="2015" name="Antonie Van Leeuwenhoek">
        <title>Oricola cellulosilytica gen. nov., sp. nov., a cellulose-degrading bacterium of the family Phyllobacteriaceae isolated from surface seashore water, and emended descriptions of Mesorhizobium loti and Phyllobacterium myrsinacearum.</title>
        <authorList>
            <person name="Hameed A."/>
            <person name="Shahina M."/>
            <person name="Lai W.A."/>
            <person name="Lin S.Y."/>
            <person name="Young L.S."/>
            <person name="Liu Y.C."/>
            <person name="Hsu Y.H."/>
            <person name="Young C.C."/>
        </authorList>
    </citation>
    <scope>NUCLEOTIDE SEQUENCE [LARGE SCALE GENOMIC DNA]</scope>
    <source>
        <strain evidence="2 3">KCTC 52183</strain>
    </source>
</reference>
<evidence type="ECO:0000256" key="1">
    <source>
        <dbReference type="SAM" id="Phobius"/>
    </source>
</evidence>
<feature type="transmembrane region" description="Helical" evidence="1">
    <location>
        <begin position="40"/>
        <end position="58"/>
    </location>
</feature>
<dbReference type="EMBL" id="SJST01000002">
    <property type="protein sequence ID" value="TCD14924.1"/>
    <property type="molecule type" value="Genomic_DNA"/>
</dbReference>
<keyword evidence="1" id="KW-1133">Transmembrane helix</keyword>
<organism evidence="2 3">
    <name type="scientific">Oricola cellulosilytica</name>
    <dbReference type="NCBI Taxonomy" id="1429082"/>
    <lineage>
        <taxon>Bacteria</taxon>
        <taxon>Pseudomonadati</taxon>
        <taxon>Pseudomonadota</taxon>
        <taxon>Alphaproteobacteria</taxon>
        <taxon>Hyphomicrobiales</taxon>
        <taxon>Ahrensiaceae</taxon>
        <taxon>Oricola</taxon>
    </lineage>
</organism>
<proteinExistence type="predicted"/>